<feature type="domain" description="PIN" evidence="1">
    <location>
        <begin position="4"/>
        <end position="117"/>
    </location>
</feature>
<dbReference type="AlphaFoldDB" id="A0A1F6CY34"/>
<accession>A0A1F6CY34</accession>
<evidence type="ECO:0000313" key="3">
    <source>
        <dbReference type="Proteomes" id="UP000178606"/>
    </source>
</evidence>
<dbReference type="InterPro" id="IPR041705">
    <property type="entry name" value="PIN_Sll0205"/>
</dbReference>
<dbReference type="InterPro" id="IPR002716">
    <property type="entry name" value="PIN_dom"/>
</dbReference>
<evidence type="ECO:0000259" key="1">
    <source>
        <dbReference type="Pfam" id="PF01850"/>
    </source>
</evidence>
<dbReference type="CDD" id="cd09872">
    <property type="entry name" value="PIN_Sll0205-like"/>
    <property type="match status" value="1"/>
</dbReference>
<dbReference type="Proteomes" id="UP000178606">
    <property type="component" value="Unassembled WGS sequence"/>
</dbReference>
<reference evidence="2 3" key="1">
    <citation type="journal article" date="2016" name="Nat. Commun.">
        <title>Thousands of microbial genomes shed light on interconnected biogeochemical processes in an aquifer system.</title>
        <authorList>
            <person name="Anantharaman K."/>
            <person name="Brown C.T."/>
            <person name="Hug L.A."/>
            <person name="Sharon I."/>
            <person name="Castelle C.J."/>
            <person name="Probst A.J."/>
            <person name="Thomas B.C."/>
            <person name="Singh A."/>
            <person name="Wilkins M.J."/>
            <person name="Karaoz U."/>
            <person name="Brodie E.L."/>
            <person name="Williams K.H."/>
            <person name="Hubbard S.S."/>
            <person name="Banfield J.F."/>
        </authorList>
    </citation>
    <scope>NUCLEOTIDE SEQUENCE [LARGE SCALE GENOMIC DNA]</scope>
    <source>
        <strain evidence="3">RIFCSPLOWO2_12_FULL_64_10</strain>
    </source>
</reference>
<dbReference type="EMBL" id="MFKF01000115">
    <property type="protein sequence ID" value="OGG53970.1"/>
    <property type="molecule type" value="Genomic_DNA"/>
</dbReference>
<name>A0A1F6CY34_HANXR</name>
<comment type="caution">
    <text evidence="2">The sequence shown here is derived from an EMBL/GenBank/DDBJ whole genome shotgun (WGS) entry which is preliminary data.</text>
</comment>
<feature type="non-terminal residue" evidence="2">
    <location>
        <position position="142"/>
    </location>
</feature>
<dbReference type="PANTHER" id="PTHR36173">
    <property type="entry name" value="RIBONUCLEASE VAPC16-RELATED"/>
    <property type="match status" value="1"/>
</dbReference>
<dbReference type="SUPFAM" id="SSF88723">
    <property type="entry name" value="PIN domain-like"/>
    <property type="match status" value="1"/>
</dbReference>
<dbReference type="InterPro" id="IPR052919">
    <property type="entry name" value="TA_system_RNase"/>
</dbReference>
<dbReference type="PANTHER" id="PTHR36173:SF2">
    <property type="entry name" value="RIBONUCLEASE VAPC16"/>
    <property type="match status" value="1"/>
</dbReference>
<evidence type="ECO:0000313" key="2">
    <source>
        <dbReference type="EMBL" id="OGG53970.1"/>
    </source>
</evidence>
<dbReference type="Gene3D" id="3.40.50.1010">
    <property type="entry name" value="5'-nuclease"/>
    <property type="match status" value="1"/>
</dbReference>
<dbReference type="Pfam" id="PF01850">
    <property type="entry name" value="PIN"/>
    <property type="match status" value="1"/>
</dbReference>
<proteinExistence type="predicted"/>
<dbReference type="InterPro" id="IPR029060">
    <property type="entry name" value="PIN-like_dom_sf"/>
</dbReference>
<protein>
    <recommendedName>
        <fullName evidence="1">PIN domain-containing protein</fullName>
    </recommendedName>
</protein>
<gene>
    <name evidence="2" type="ORF">A3F84_04730</name>
</gene>
<organism evidence="2 3">
    <name type="scientific">Handelsmanbacteria sp. (strain RIFCSPLOWO2_12_FULL_64_10)</name>
    <dbReference type="NCBI Taxonomy" id="1817868"/>
    <lineage>
        <taxon>Bacteria</taxon>
        <taxon>Candidatus Handelsmaniibacteriota</taxon>
    </lineage>
</organism>
<sequence length="142" mass="16541">MRLLLDTQAFLWFVLDDPRMSATASTLVAAPDNDIEISPASYWEIAIKISLKKYELQEPYEMFMERELATNQFRILPIEPRHTAVLTSLPFHHRDPFDRLLVAQAMVENMTLFTRDYQELKQSIVLVDIKSDFGLSQEPPLR</sequence>